<reference evidence="2 3" key="1">
    <citation type="submission" date="2020-09" db="EMBL/GenBank/DDBJ databases">
        <title>De no assembly of potato wild relative species, Solanum commersonii.</title>
        <authorList>
            <person name="Cho K."/>
        </authorList>
    </citation>
    <scope>NUCLEOTIDE SEQUENCE [LARGE SCALE GENOMIC DNA]</scope>
    <source>
        <strain evidence="2">LZ3.2</strain>
        <tissue evidence="2">Leaf</tissue>
    </source>
</reference>
<feature type="compositionally biased region" description="Basic and acidic residues" evidence="1">
    <location>
        <begin position="45"/>
        <end position="60"/>
    </location>
</feature>
<dbReference type="Proteomes" id="UP000824120">
    <property type="component" value="Chromosome 8"/>
</dbReference>
<sequence length="94" mass="10855">MDRWTKIVMAKACKAFGVNVNGLEHEILEMILHMEQKRKLQLQQQREKQKDTKNSTEKGDGEVKNLICSVNYDKGVHNEGERIMKGKKLKALSE</sequence>
<protein>
    <submittedName>
        <fullName evidence="2">Uncharacterized protein</fullName>
    </submittedName>
</protein>
<proteinExistence type="predicted"/>
<evidence type="ECO:0000256" key="1">
    <source>
        <dbReference type="SAM" id="MobiDB-lite"/>
    </source>
</evidence>
<dbReference type="OrthoDB" id="10357174at2759"/>
<evidence type="ECO:0000313" key="2">
    <source>
        <dbReference type="EMBL" id="KAG5589014.1"/>
    </source>
</evidence>
<comment type="caution">
    <text evidence="2">The sequence shown here is derived from an EMBL/GenBank/DDBJ whole genome shotgun (WGS) entry which is preliminary data.</text>
</comment>
<dbReference type="AlphaFoldDB" id="A0A9J5XPT8"/>
<gene>
    <name evidence="2" type="ORF">H5410_039528</name>
</gene>
<accession>A0A9J5XPT8</accession>
<feature type="region of interest" description="Disordered" evidence="1">
    <location>
        <begin position="39"/>
        <end position="60"/>
    </location>
</feature>
<evidence type="ECO:0000313" key="3">
    <source>
        <dbReference type="Proteomes" id="UP000824120"/>
    </source>
</evidence>
<keyword evidence="3" id="KW-1185">Reference proteome</keyword>
<dbReference type="EMBL" id="JACXVP010000008">
    <property type="protein sequence ID" value="KAG5589014.1"/>
    <property type="molecule type" value="Genomic_DNA"/>
</dbReference>
<name>A0A9J5XPT8_SOLCO</name>
<organism evidence="2 3">
    <name type="scientific">Solanum commersonii</name>
    <name type="common">Commerson's wild potato</name>
    <name type="synonym">Commerson's nightshade</name>
    <dbReference type="NCBI Taxonomy" id="4109"/>
    <lineage>
        <taxon>Eukaryota</taxon>
        <taxon>Viridiplantae</taxon>
        <taxon>Streptophyta</taxon>
        <taxon>Embryophyta</taxon>
        <taxon>Tracheophyta</taxon>
        <taxon>Spermatophyta</taxon>
        <taxon>Magnoliopsida</taxon>
        <taxon>eudicotyledons</taxon>
        <taxon>Gunneridae</taxon>
        <taxon>Pentapetalae</taxon>
        <taxon>asterids</taxon>
        <taxon>lamiids</taxon>
        <taxon>Solanales</taxon>
        <taxon>Solanaceae</taxon>
        <taxon>Solanoideae</taxon>
        <taxon>Solaneae</taxon>
        <taxon>Solanum</taxon>
    </lineage>
</organism>